<keyword evidence="6" id="KW-1185">Reference proteome</keyword>
<reference evidence="3 5" key="1">
    <citation type="submission" date="2015-10" db="EMBL/GenBank/DDBJ databases">
        <title>The cercosporin biosynthetic gene cluster was horizontally transferred to several fungal lineages and shown to be expanded in Cercospora beticola based on microsynteny with recipient genomes.</title>
        <authorList>
            <person name="De Jonge R."/>
            <person name="Ebert M.K."/>
            <person name="Suttle J.C."/>
            <person name="Jurick Ii W.M."/>
            <person name="Secor G.A."/>
            <person name="Thomma B.P."/>
            <person name="Van De Peer Y."/>
            <person name="Bolton M.D."/>
        </authorList>
    </citation>
    <scope>NUCLEOTIDE SEQUENCE [LARGE SCALE GENOMIC DNA]</scope>
    <source>
        <strain evidence="3 5">09-40</strain>
    </source>
</reference>
<accession>A0A2G5HBQ8</accession>
<dbReference type="Gene3D" id="3.90.1200.10">
    <property type="match status" value="1"/>
</dbReference>
<dbReference type="InterPro" id="IPR051035">
    <property type="entry name" value="Mito_inheritance_9"/>
</dbReference>
<proteinExistence type="predicted"/>
<dbReference type="GO" id="GO:0005739">
    <property type="term" value="C:mitochondrion"/>
    <property type="evidence" value="ECO:0007669"/>
    <property type="project" value="TreeGrafter"/>
</dbReference>
<dbReference type="Proteomes" id="UP001302367">
    <property type="component" value="Chromosome 5"/>
</dbReference>
<dbReference type="InterPro" id="IPR002575">
    <property type="entry name" value="Aminoglycoside_PTrfase"/>
</dbReference>
<dbReference type="InterPro" id="IPR011009">
    <property type="entry name" value="Kinase-like_dom_sf"/>
</dbReference>
<dbReference type="PANTHER" id="PTHR36091">
    <property type="entry name" value="ALTERED INHERITANCE OF MITOCHONDRIA PROTEIN 9, MITOCHONDRIAL"/>
    <property type="match status" value="1"/>
</dbReference>
<name>A0A2G5HBQ8_CERBT</name>
<sequence length="566" mass="63840">MMLSTRAKALVAKILPRALSAPHTSLCLGDNVLKSDKHGDASLHRFTRGRFVCNEEYEMRQHHVDFDLRQLEKLAARAANATRCVHVKKFPDGLHNKALLMTMDDGKEVVVKLPNPNAGRPHFTTASEVATLDFIRSCMSIPVPKVLSWSSKAESNPVGAEYIIMEKANGVSLESVWPRMKLADRLTIMKTLVEYQKLWASTPFPAYGSLYYDSDLSSDTHSVPCESQASFSGAAFVIGPSEGRDWIDDGRMLIEFDRGPWTSALDYLTAVGKRERECIRQMPVLPKSPITLCGPNLYQPKVATKLKAVDCYFELLHIVSPSDSVLNRPCIWHSDLHVENIFVDPDEPTRITSIIDWQSSEVAPLYIHARQPYLMDYDCDDTLSLERPRKPDYYSELSPGEKQRADQLLFDRSLCVLYRILVSKTVPDIWKCLQFRQTTAFDLILTARNLLTDGEAVYLAHALELLEDGAPISGVEDQSTTLPISFSAEEKKQIMSDIEAATLGMRAMSGIKDALGDLFPERGIVKSERYDEAKDALQQMKEQVIEQFAHSEEERAAWMRSWPFDD</sequence>
<evidence type="ECO:0000313" key="4">
    <source>
        <dbReference type="EMBL" id="WPB03039.1"/>
    </source>
</evidence>
<dbReference type="OrthoDB" id="2831558at2759"/>
<dbReference type="Proteomes" id="UP000230605">
    <property type="component" value="Chromosome 5"/>
</dbReference>
<feature type="domain" description="Aminoglycoside phosphotransferase" evidence="2">
    <location>
        <begin position="327"/>
        <end position="365"/>
    </location>
</feature>
<evidence type="ECO:0000256" key="1">
    <source>
        <dbReference type="SAM" id="Coils"/>
    </source>
</evidence>
<keyword evidence="1" id="KW-0175">Coiled coil</keyword>
<organism evidence="3 5">
    <name type="scientific">Cercospora beticola</name>
    <name type="common">Sugarbeet leaf spot fungus</name>
    <dbReference type="NCBI Taxonomy" id="122368"/>
    <lineage>
        <taxon>Eukaryota</taxon>
        <taxon>Fungi</taxon>
        <taxon>Dikarya</taxon>
        <taxon>Ascomycota</taxon>
        <taxon>Pezizomycotina</taxon>
        <taxon>Dothideomycetes</taxon>
        <taxon>Dothideomycetidae</taxon>
        <taxon>Mycosphaerellales</taxon>
        <taxon>Mycosphaerellaceae</taxon>
        <taxon>Cercospora</taxon>
    </lineage>
</organism>
<gene>
    <name evidence="3" type="ORF">CB0940_07113</name>
    <name evidence="4" type="ORF">RHO25_007676</name>
</gene>
<dbReference type="SUPFAM" id="SSF56112">
    <property type="entry name" value="Protein kinase-like (PK-like)"/>
    <property type="match status" value="1"/>
</dbReference>
<evidence type="ECO:0000313" key="6">
    <source>
        <dbReference type="Proteomes" id="UP001302367"/>
    </source>
</evidence>
<dbReference type="PANTHER" id="PTHR36091:SF2">
    <property type="entry name" value="AMINOGLYCOSIDE PHOSPHOTRANSFERASE DOMAIN-CONTAINING PROTEIN"/>
    <property type="match status" value="1"/>
</dbReference>
<protein>
    <submittedName>
        <fullName evidence="3">Altered inheritance of mitochondria protein 9, mitochondrial</fullName>
    </submittedName>
</protein>
<evidence type="ECO:0000313" key="5">
    <source>
        <dbReference type="Proteomes" id="UP000230605"/>
    </source>
</evidence>
<dbReference type="Gene3D" id="3.30.200.20">
    <property type="entry name" value="Phosphorylase Kinase, domain 1"/>
    <property type="match status" value="1"/>
</dbReference>
<feature type="coiled-coil region" evidence="1">
    <location>
        <begin position="527"/>
        <end position="554"/>
    </location>
</feature>
<dbReference type="Pfam" id="PF01636">
    <property type="entry name" value="APH"/>
    <property type="match status" value="1"/>
</dbReference>
<dbReference type="EMBL" id="LKMD01000108">
    <property type="protein sequence ID" value="PIA89672.1"/>
    <property type="molecule type" value="Genomic_DNA"/>
</dbReference>
<reference evidence="4 6" key="2">
    <citation type="submission" date="2023-09" db="EMBL/GenBank/DDBJ databases">
        <title>Complete-Gapless Cercospora beticola genome.</title>
        <authorList>
            <person name="Wyatt N.A."/>
            <person name="Spanner R.E."/>
            <person name="Bolton M.D."/>
        </authorList>
    </citation>
    <scope>NUCLEOTIDE SEQUENCE [LARGE SCALE GENOMIC DNA]</scope>
    <source>
        <strain evidence="4">Cb09-40</strain>
    </source>
</reference>
<evidence type="ECO:0000313" key="3">
    <source>
        <dbReference type="EMBL" id="PIA89672.1"/>
    </source>
</evidence>
<evidence type="ECO:0000259" key="2">
    <source>
        <dbReference type="Pfam" id="PF01636"/>
    </source>
</evidence>
<dbReference type="EMBL" id="CP134188">
    <property type="protein sequence ID" value="WPB03039.1"/>
    <property type="molecule type" value="Genomic_DNA"/>
</dbReference>
<dbReference type="AlphaFoldDB" id="A0A2G5HBQ8"/>